<dbReference type="OrthoDB" id="654211at2759"/>
<reference evidence="1 2" key="1">
    <citation type="submission" date="2021-02" db="EMBL/GenBank/DDBJ databases">
        <title>Pan-genome distribution and transcriptional activeness of fungal secondary metabolism genes in Aspergillus section Fumigati.</title>
        <authorList>
            <person name="Takahashi H."/>
            <person name="Umemura M."/>
            <person name="Ninomiya A."/>
            <person name="Kusuya Y."/>
            <person name="Urayama S."/>
            <person name="Shimizu M."/>
            <person name="Watanabe A."/>
            <person name="Kamei K."/>
            <person name="Yaguchi T."/>
            <person name="Hagiwara D."/>
        </authorList>
    </citation>
    <scope>NUCLEOTIDE SEQUENCE [LARGE SCALE GENOMIC DNA]</scope>
    <source>
        <strain evidence="1 2">IFM 47045</strain>
    </source>
</reference>
<accession>A0A9P3BNG2</accession>
<proteinExistence type="predicted"/>
<dbReference type="RefSeq" id="XP_043122774.1">
    <property type="nucleotide sequence ID" value="XM_043266839.1"/>
</dbReference>
<gene>
    <name evidence="1" type="ORF">Aspvir_001721</name>
</gene>
<dbReference type="GeneID" id="66929703"/>
<evidence type="ECO:0000313" key="2">
    <source>
        <dbReference type="Proteomes" id="UP000710440"/>
    </source>
</evidence>
<dbReference type="Proteomes" id="UP000710440">
    <property type="component" value="Unassembled WGS sequence"/>
</dbReference>
<dbReference type="EMBL" id="BOPL01000001">
    <property type="protein sequence ID" value="GIJ99587.1"/>
    <property type="molecule type" value="Genomic_DNA"/>
</dbReference>
<comment type="caution">
    <text evidence="1">The sequence shown here is derived from an EMBL/GenBank/DDBJ whole genome shotgun (WGS) entry which is preliminary data.</text>
</comment>
<dbReference type="AlphaFoldDB" id="A0A9P3BNG2"/>
<protein>
    <submittedName>
        <fullName evidence="1">Uncharacterized protein</fullName>
    </submittedName>
</protein>
<evidence type="ECO:0000313" key="1">
    <source>
        <dbReference type="EMBL" id="GIJ99587.1"/>
    </source>
</evidence>
<keyword evidence="2" id="KW-1185">Reference proteome</keyword>
<name>A0A9P3BNG2_ASPVI</name>
<sequence>MPRHLQITPLSPNKQGRVVLKSTLNSNQKSIEIKLIQLLSFLSKWLFCIADCQTRRPLDEHESRLVSWITDIVEEGRTSGDDDLWSRPPSPSDCVYLGYAVAKLWARLIRGDEQWLLLKVIGDGLDVYADTCERNYAQPETVASVPT</sequence>
<organism evidence="1 2">
    <name type="scientific">Aspergillus viridinutans</name>
    <dbReference type="NCBI Taxonomy" id="75553"/>
    <lineage>
        <taxon>Eukaryota</taxon>
        <taxon>Fungi</taxon>
        <taxon>Dikarya</taxon>
        <taxon>Ascomycota</taxon>
        <taxon>Pezizomycotina</taxon>
        <taxon>Eurotiomycetes</taxon>
        <taxon>Eurotiomycetidae</taxon>
        <taxon>Eurotiales</taxon>
        <taxon>Aspergillaceae</taxon>
        <taxon>Aspergillus</taxon>
        <taxon>Aspergillus subgen. Fumigati</taxon>
    </lineage>
</organism>